<evidence type="ECO:0000313" key="1">
    <source>
        <dbReference type="EMBL" id="JAD18443.1"/>
    </source>
</evidence>
<name>A0A0A9P689_ARUDO</name>
<dbReference type="EMBL" id="GBRH01279452">
    <property type="protein sequence ID" value="JAD18443.1"/>
    <property type="molecule type" value="Transcribed_RNA"/>
</dbReference>
<reference evidence="1" key="2">
    <citation type="journal article" date="2015" name="Data Brief">
        <title>Shoot transcriptome of the giant reed, Arundo donax.</title>
        <authorList>
            <person name="Barrero R.A."/>
            <person name="Guerrero F.D."/>
            <person name="Moolhuijzen P."/>
            <person name="Goolsby J.A."/>
            <person name="Tidwell J."/>
            <person name="Bellgard S.E."/>
            <person name="Bellgard M.I."/>
        </authorList>
    </citation>
    <scope>NUCLEOTIDE SEQUENCE</scope>
    <source>
        <tissue evidence="1">Shoot tissue taken approximately 20 cm above the soil surface</tissue>
    </source>
</reference>
<accession>A0A0A9P689</accession>
<dbReference type="AlphaFoldDB" id="A0A0A9P689"/>
<sequence>MTKVGQPMFCCRVKQYNSQKLCSRLSRKFNIGYYDIPTCYPLKLILHLSTIFPPQLSTMIFRILDRSNPNSMVSSLEEISLTFYFLKKIRLTTSNGSA</sequence>
<proteinExistence type="predicted"/>
<organism evidence="1">
    <name type="scientific">Arundo donax</name>
    <name type="common">Giant reed</name>
    <name type="synonym">Donax arundinaceus</name>
    <dbReference type="NCBI Taxonomy" id="35708"/>
    <lineage>
        <taxon>Eukaryota</taxon>
        <taxon>Viridiplantae</taxon>
        <taxon>Streptophyta</taxon>
        <taxon>Embryophyta</taxon>
        <taxon>Tracheophyta</taxon>
        <taxon>Spermatophyta</taxon>
        <taxon>Magnoliopsida</taxon>
        <taxon>Liliopsida</taxon>
        <taxon>Poales</taxon>
        <taxon>Poaceae</taxon>
        <taxon>PACMAD clade</taxon>
        <taxon>Arundinoideae</taxon>
        <taxon>Arundineae</taxon>
        <taxon>Arundo</taxon>
    </lineage>
</organism>
<protein>
    <submittedName>
        <fullName evidence="1">Uncharacterized protein</fullName>
    </submittedName>
</protein>
<reference evidence="1" key="1">
    <citation type="submission" date="2014-09" db="EMBL/GenBank/DDBJ databases">
        <authorList>
            <person name="Magalhaes I.L.F."/>
            <person name="Oliveira U."/>
            <person name="Santos F.R."/>
            <person name="Vidigal T.H.D.A."/>
            <person name="Brescovit A.D."/>
            <person name="Santos A.J."/>
        </authorList>
    </citation>
    <scope>NUCLEOTIDE SEQUENCE</scope>
    <source>
        <tissue evidence="1">Shoot tissue taken approximately 20 cm above the soil surface</tissue>
    </source>
</reference>